<dbReference type="GO" id="GO:0005829">
    <property type="term" value="C:cytosol"/>
    <property type="evidence" value="ECO:0007669"/>
    <property type="project" value="TreeGrafter"/>
</dbReference>
<dbReference type="SUPFAM" id="SSF56235">
    <property type="entry name" value="N-terminal nucleophile aminohydrolases (Ntn hydrolases)"/>
    <property type="match status" value="1"/>
</dbReference>
<dbReference type="InterPro" id="IPR006426">
    <property type="entry name" value="Asn_synth_AEB"/>
</dbReference>
<feature type="binding site" evidence="10">
    <location>
        <position position="102"/>
    </location>
    <ligand>
        <name>L-glutamine</name>
        <dbReference type="ChEBI" id="CHEBI:58359"/>
    </ligand>
</feature>
<evidence type="ECO:0000256" key="10">
    <source>
        <dbReference type="PIRSR" id="PIRSR001589-2"/>
    </source>
</evidence>
<feature type="binding site" evidence="10">
    <location>
        <begin position="376"/>
        <end position="377"/>
    </location>
    <ligand>
        <name>ATP</name>
        <dbReference type="ChEBI" id="CHEBI:30616"/>
    </ligand>
</feature>
<evidence type="ECO:0000256" key="9">
    <source>
        <dbReference type="PIRSR" id="PIRSR001589-1"/>
    </source>
</evidence>
<keyword evidence="7 9" id="KW-0315">Glutamine amidotransferase</keyword>
<dbReference type="GO" id="GO:0005524">
    <property type="term" value="F:ATP binding"/>
    <property type="evidence" value="ECO:0007669"/>
    <property type="project" value="UniProtKB-KW"/>
</dbReference>
<dbReference type="PIRSF" id="PIRSF001589">
    <property type="entry name" value="Asn_synthetase_glu-h"/>
    <property type="match status" value="1"/>
</dbReference>
<evidence type="ECO:0000313" key="14">
    <source>
        <dbReference type="Proteomes" id="UP000070352"/>
    </source>
</evidence>
<dbReference type="NCBIfam" id="TIGR01536">
    <property type="entry name" value="asn_synth_AEB"/>
    <property type="match status" value="1"/>
</dbReference>
<feature type="active site" description="For GATase activity" evidence="9">
    <location>
        <position position="2"/>
    </location>
</feature>
<gene>
    <name evidence="13" type="ORF">U473_03610</name>
</gene>
<evidence type="ECO:0000256" key="6">
    <source>
        <dbReference type="ARBA" id="ARBA00022888"/>
    </source>
</evidence>
<evidence type="ECO:0000259" key="12">
    <source>
        <dbReference type="PROSITE" id="PS51278"/>
    </source>
</evidence>
<sequence length="613" mass="70927">MCGITGWIDWEKDLYQFEETVKRMGMTMLHRGPDASGTWVSRHAALAHTRLVVIDPEGGGQPMVRQYGDNKYVITYNGELYNTEELRKELKLLGHRFFSYSDTEVLLIAYIEWGEHCVDHLNGIFAFGVWDDYKQRLFLARDRLGVKPLFYIKDKNKLLYASELKALLAHPDVLPEVDEEGLAEIFALGPSRTPGHGVFFGISELRSGHYLIFDRNGMRIRQYWNVESKPHLDDLKITLAKVRELVFDAVERQLVSDVPLFTFLSGGLDSSLISAIAANHYKERGKMLDTYSIDYEGSQKYFKVNEFQPNSDAPYIKQMSEFIGSHHHYVEINTIDLVEALKDAVMARDLPGMADVDSSLLLFSKEIKKNATVGLSGECADEIFGGYPWFYRRDDLASNTFPWLRSISERESILAKEVREQLHLKDYLNKRYQQTLNEVPKLVGELPLQSRMRELFYLNMTWFMQTLLERKDRMTMATGLEVRVPFADHRLVEYLWNIPWEMKNLENREKGLLRKALRGVLPEEVLIRKKSPYPKTHNPEYTVAVSKIILEILHDPASPILQLIDKEKVENIANSGGESFKVPWFGQLMTGPQLLAYLVQVNFWLKEYHVKIR</sequence>
<evidence type="ECO:0000256" key="1">
    <source>
        <dbReference type="ARBA" id="ARBA00005187"/>
    </source>
</evidence>
<dbReference type="EC" id="6.3.5.4" evidence="3"/>
<dbReference type="InterPro" id="IPR014729">
    <property type="entry name" value="Rossmann-like_a/b/a_fold"/>
</dbReference>
<comment type="pathway">
    <text evidence="1">Amino-acid biosynthesis; L-asparagine biosynthesis; L-asparagine from L-aspartate (L-Gln route): step 1/1.</text>
</comment>
<feature type="domain" description="Glutamine amidotransferase type-2" evidence="12">
    <location>
        <begin position="2"/>
        <end position="216"/>
    </location>
</feature>
<keyword evidence="4 10" id="KW-0547">Nucleotide-binding</keyword>
<accession>A0A135L2G6</accession>
<dbReference type="STRING" id="1413211.U473_03610"/>
<dbReference type="Pfam" id="PF00733">
    <property type="entry name" value="Asn_synthase"/>
    <property type="match status" value="1"/>
</dbReference>
<dbReference type="Gene3D" id="3.40.50.620">
    <property type="entry name" value="HUPs"/>
    <property type="match status" value="1"/>
</dbReference>
<dbReference type="GO" id="GO:0004066">
    <property type="term" value="F:asparagine synthase (glutamine-hydrolyzing) activity"/>
    <property type="evidence" value="ECO:0007669"/>
    <property type="project" value="UniProtKB-EC"/>
</dbReference>
<dbReference type="Proteomes" id="UP000070352">
    <property type="component" value="Unassembled WGS sequence"/>
</dbReference>
<keyword evidence="14" id="KW-1185">Reference proteome</keyword>
<evidence type="ECO:0000313" key="13">
    <source>
        <dbReference type="EMBL" id="KXG43204.1"/>
    </source>
</evidence>
<evidence type="ECO:0000256" key="11">
    <source>
        <dbReference type="PIRSR" id="PIRSR001589-3"/>
    </source>
</evidence>
<feature type="binding site" evidence="10">
    <location>
        <position position="293"/>
    </location>
    <ligand>
        <name>ATP</name>
        <dbReference type="ChEBI" id="CHEBI:30616"/>
    </ligand>
</feature>
<dbReference type="OrthoDB" id="9763290at2"/>
<comment type="catalytic activity">
    <reaction evidence="8">
        <text>L-aspartate + L-glutamine + ATP + H2O = L-asparagine + L-glutamate + AMP + diphosphate + H(+)</text>
        <dbReference type="Rhea" id="RHEA:12228"/>
        <dbReference type="ChEBI" id="CHEBI:15377"/>
        <dbReference type="ChEBI" id="CHEBI:15378"/>
        <dbReference type="ChEBI" id="CHEBI:29985"/>
        <dbReference type="ChEBI" id="CHEBI:29991"/>
        <dbReference type="ChEBI" id="CHEBI:30616"/>
        <dbReference type="ChEBI" id="CHEBI:33019"/>
        <dbReference type="ChEBI" id="CHEBI:58048"/>
        <dbReference type="ChEBI" id="CHEBI:58359"/>
        <dbReference type="ChEBI" id="CHEBI:456215"/>
        <dbReference type="EC" id="6.3.5.4"/>
    </reaction>
</comment>
<dbReference type="InterPro" id="IPR001962">
    <property type="entry name" value="Asn_synthase"/>
</dbReference>
<organism evidence="13 14">
    <name type="scientific">Tepidibacillus decaturensis</name>
    <dbReference type="NCBI Taxonomy" id="1413211"/>
    <lineage>
        <taxon>Bacteria</taxon>
        <taxon>Bacillati</taxon>
        <taxon>Bacillota</taxon>
        <taxon>Bacilli</taxon>
        <taxon>Bacillales</taxon>
        <taxon>Bacillaceae</taxon>
        <taxon>Tepidibacillus</taxon>
    </lineage>
</organism>
<dbReference type="InterPro" id="IPR017932">
    <property type="entry name" value="GATase_2_dom"/>
</dbReference>
<evidence type="ECO:0000256" key="2">
    <source>
        <dbReference type="ARBA" id="ARBA00005752"/>
    </source>
</evidence>
<dbReference type="PROSITE" id="PS51278">
    <property type="entry name" value="GATASE_TYPE_2"/>
    <property type="match status" value="1"/>
</dbReference>
<dbReference type="GO" id="GO:0006529">
    <property type="term" value="P:asparagine biosynthetic process"/>
    <property type="evidence" value="ECO:0007669"/>
    <property type="project" value="UniProtKB-KW"/>
</dbReference>
<dbReference type="Pfam" id="PF13537">
    <property type="entry name" value="GATase_7"/>
    <property type="match status" value="1"/>
</dbReference>
<proteinExistence type="inferred from homology"/>
<dbReference type="CDD" id="cd01991">
    <property type="entry name" value="Asn_synthase_B_C"/>
    <property type="match status" value="1"/>
</dbReference>
<dbReference type="InterPro" id="IPR033738">
    <property type="entry name" value="AsnB_N"/>
</dbReference>
<dbReference type="AlphaFoldDB" id="A0A135L2G6"/>
<dbReference type="InterPro" id="IPR029055">
    <property type="entry name" value="Ntn_hydrolases_N"/>
</dbReference>
<dbReference type="PANTHER" id="PTHR43284:SF1">
    <property type="entry name" value="ASPARAGINE SYNTHETASE"/>
    <property type="match status" value="1"/>
</dbReference>
<dbReference type="PANTHER" id="PTHR43284">
    <property type="entry name" value="ASPARAGINE SYNTHETASE (GLUTAMINE-HYDROLYZING)"/>
    <property type="match status" value="1"/>
</dbReference>
<comment type="similarity">
    <text evidence="2">Belongs to the asparagine synthetase family.</text>
</comment>
<feature type="site" description="Important for beta-aspartyl-AMP intermediate formation" evidence="11">
    <location>
        <position position="378"/>
    </location>
</feature>
<keyword evidence="5 10" id="KW-0067">ATP-binding</keyword>
<dbReference type="RefSeq" id="WP_068723419.1">
    <property type="nucleotide sequence ID" value="NZ_LSKU01000001.1"/>
</dbReference>
<evidence type="ECO:0000256" key="8">
    <source>
        <dbReference type="ARBA" id="ARBA00048741"/>
    </source>
</evidence>
<reference evidence="13 14" key="1">
    <citation type="submission" date="2016-02" db="EMBL/GenBank/DDBJ databases">
        <title>Draft Genome for Tepidibacillus decaturensis nov. sp. Strain Z9, an Anaerobic, Moderately Thermophilic and Heterotrophic Bacterium from Deep Subsurface of the Illinois Basin, USA.</title>
        <authorList>
            <person name="Dong Y."/>
            <person name="Chang J.Y."/>
            <person name="Sanford R."/>
            <person name="Fouke B.W."/>
        </authorList>
    </citation>
    <scope>NUCLEOTIDE SEQUENCE [LARGE SCALE GENOMIC DNA]</scope>
    <source>
        <strain evidence="13 14">Z9</strain>
    </source>
</reference>
<dbReference type="InterPro" id="IPR051786">
    <property type="entry name" value="ASN_synthetase/amidase"/>
</dbReference>
<evidence type="ECO:0000256" key="7">
    <source>
        <dbReference type="ARBA" id="ARBA00022962"/>
    </source>
</evidence>
<keyword evidence="6 9" id="KW-0061">Asparagine biosynthesis</keyword>
<keyword evidence="9" id="KW-0028">Amino-acid biosynthesis</keyword>
<dbReference type="CDD" id="cd00712">
    <property type="entry name" value="AsnB"/>
    <property type="match status" value="1"/>
</dbReference>
<evidence type="ECO:0000256" key="5">
    <source>
        <dbReference type="ARBA" id="ARBA00022840"/>
    </source>
</evidence>
<comment type="caution">
    <text evidence="13">The sequence shown here is derived from an EMBL/GenBank/DDBJ whole genome shotgun (WGS) entry which is preliminary data.</text>
</comment>
<protein>
    <recommendedName>
        <fullName evidence="3">asparagine synthase (glutamine-hydrolyzing)</fullName>
        <ecNumber evidence="3">6.3.5.4</ecNumber>
    </recommendedName>
</protein>
<evidence type="ECO:0000256" key="4">
    <source>
        <dbReference type="ARBA" id="ARBA00022741"/>
    </source>
</evidence>
<dbReference type="EMBL" id="LSKU01000001">
    <property type="protein sequence ID" value="KXG43204.1"/>
    <property type="molecule type" value="Genomic_DNA"/>
</dbReference>
<dbReference type="Gene3D" id="3.60.20.10">
    <property type="entry name" value="Glutamine Phosphoribosylpyrophosphate, subunit 1, domain 1"/>
    <property type="match status" value="1"/>
</dbReference>
<evidence type="ECO:0000256" key="3">
    <source>
        <dbReference type="ARBA" id="ARBA00012737"/>
    </source>
</evidence>
<name>A0A135L2G6_9BACI</name>
<dbReference type="SUPFAM" id="SSF52402">
    <property type="entry name" value="Adenine nucleotide alpha hydrolases-like"/>
    <property type="match status" value="1"/>
</dbReference>